<dbReference type="InterPro" id="IPR014263">
    <property type="entry name" value="Methanolan_biosynth_EpsI"/>
</dbReference>
<protein>
    <submittedName>
        <fullName evidence="2">EpsI family protein</fullName>
    </submittedName>
</protein>
<dbReference type="AlphaFoldDB" id="A0A7X5Y4Q1"/>
<sequence length="231" mass="24773">MSDGREPHASPSLSLDRRRFLVGGLLAAGAATAYARKPSEVVSYLGDRKLEDLIPKQIGAWDYLTSSGLVVPTEDALSAALYSQLVTRVYTNGKDAPMMLLVAQGAGQSGVLQIHRPEFCYPAGGFELSPIVPVPLPVGGGAIDVNKLSATIPGRAEQIVYWTRVGNHMPLSWAQQRMAVAMDNLKGIIPDAVLTRISTIDTDRDAAFSRLADFAEQLLSKMGANRNVLIA</sequence>
<proteinExistence type="predicted"/>
<organism evidence="2 3">
    <name type="scientific">Sphingomonas kaistensis</name>
    <dbReference type="NCBI Taxonomy" id="298708"/>
    <lineage>
        <taxon>Bacteria</taxon>
        <taxon>Pseudomonadati</taxon>
        <taxon>Pseudomonadota</taxon>
        <taxon>Alphaproteobacteria</taxon>
        <taxon>Sphingomonadales</taxon>
        <taxon>Sphingomonadaceae</taxon>
        <taxon>Sphingomonas</taxon>
    </lineage>
</organism>
<dbReference type="Pfam" id="PF11984">
    <property type="entry name" value="DUF3485"/>
    <property type="match status" value="1"/>
</dbReference>
<dbReference type="EMBL" id="JAATJC010000001">
    <property type="protein sequence ID" value="NJC04487.1"/>
    <property type="molecule type" value="Genomic_DNA"/>
</dbReference>
<reference evidence="2 3" key="1">
    <citation type="submission" date="2020-03" db="EMBL/GenBank/DDBJ databases">
        <title>Genomic Encyclopedia of Type Strains, Phase IV (KMG-IV): sequencing the most valuable type-strain genomes for metagenomic binning, comparative biology and taxonomic classification.</title>
        <authorList>
            <person name="Goeker M."/>
        </authorList>
    </citation>
    <scope>NUCLEOTIDE SEQUENCE [LARGE SCALE GENOMIC DNA]</scope>
    <source>
        <strain evidence="2 3">DSM 16846</strain>
    </source>
</reference>
<name>A0A7X5Y4Q1_9SPHN</name>
<keyword evidence="3" id="KW-1185">Reference proteome</keyword>
<comment type="caution">
    <text evidence="2">The sequence shown here is derived from an EMBL/GenBank/DDBJ whole genome shotgun (WGS) entry which is preliminary data.</text>
</comment>
<gene>
    <name evidence="2" type="ORF">GGQ97_000280</name>
</gene>
<dbReference type="Proteomes" id="UP000558192">
    <property type="component" value="Unassembled WGS sequence"/>
</dbReference>
<dbReference type="NCBIfam" id="NF045608">
    <property type="entry name" value="EpsI_type_V"/>
    <property type="match status" value="1"/>
</dbReference>
<accession>A0A7X5Y4Q1</accession>
<evidence type="ECO:0000313" key="3">
    <source>
        <dbReference type="Proteomes" id="UP000558192"/>
    </source>
</evidence>
<dbReference type="NCBIfam" id="TIGR02914">
    <property type="entry name" value="EpsI_fam"/>
    <property type="match status" value="1"/>
</dbReference>
<evidence type="ECO:0000259" key="1">
    <source>
        <dbReference type="Pfam" id="PF11984"/>
    </source>
</evidence>
<feature type="domain" description="Methanolan biosynthesis EpsI" evidence="1">
    <location>
        <begin position="21"/>
        <end position="222"/>
    </location>
</feature>
<evidence type="ECO:0000313" key="2">
    <source>
        <dbReference type="EMBL" id="NJC04487.1"/>
    </source>
</evidence>
<dbReference type="InterPro" id="IPR054654">
    <property type="entry name" value="EpsI_type_V_pred"/>
</dbReference>
<dbReference type="RefSeq" id="WP_168067300.1">
    <property type="nucleotide sequence ID" value="NZ_JAATJC010000001.1"/>
</dbReference>